<organism evidence="1 2">
    <name type="scientific">Cetraspora pellucida</name>
    <dbReference type="NCBI Taxonomy" id="1433469"/>
    <lineage>
        <taxon>Eukaryota</taxon>
        <taxon>Fungi</taxon>
        <taxon>Fungi incertae sedis</taxon>
        <taxon>Mucoromycota</taxon>
        <taxon>Glomeromycotina</taxon>
        <taxon>Glomeromycetes</taxon>
        <taxon>Diversisporales</taxon>
        <taxon>Gigasporaceae</taxon>
        <taxon>Cetraspora</taxon>
    </lineage>
</organism>
<name>A0ACA9QQD6_9GLOM</name>
<comment type="caution">
    <text evidence="1">The sequence shown here is derived from an EMBL/GenBank/DDBJ whole genome shotgun (WGS) entry which is preliminary data.</text>
</comment>
<proteinExistence type="predicted"/>
<protein>
    <submittedName>
        <fullName evidence="1">17071_t:CDS:1</fullName>
    </submittedName>
</protein>
<dbReference type="EMBL" id="CAJVPW010049158">
    <property type="protein sequence ID" value="CAG8762480.1"/>
    <property type="molecule type" value="Genomic_DNA"/>
</dbReference>
<feature type="non-terminal residue" evidence="1">
    <location>
        <position position="1"/>
    </location>
</feature>
<keyword evidence="2" id="KW-1185">Reference proteome</keyword>
<gene>
    <name evidence="1" type="ORF">SPELUC_LOCUS15232</name>
</gene>
<dbReference type="Proteomes" id="UP000789366">
    <property type="component" value="Unassembled WGS sequence"/>
</dbReference>
<sequence length="162" mass="18958">DECQDLKKDTLHLILKVFGSQQTNFTFVGDPKQNIYGFAGARADIFKLLEEYFPNQVRNIIATSFRLTPEIADFANHFIKKFMIYRSSIQTFKPRTGQRPRIIIVGQEPDYQLDFQEVEAIEQELINNPEAKRSNLLRDKIRQKKLHKHLDAILPIINQLDK</sequence>
<reference evidence="1" key="1">
    <citation type="submission" date="2021-06" db="EMBL/GenBank/DDBJ databases">
        <authorList>
            <person name="Kallberg Y."/>
            <person name="Tangrot J."/>
            <person name="Rosling A."/>
        </authorList>
    </citation>
    <scope>NUCLEOTIDE SEQUENCE</scope>
    <source>
        <strain evidence="1">28 12/20/2015</strain>
    </source>
</reference>
<evidence type="ECO:0000313" key="2">
    <source>
        <dbReference type="Proteomes" id="UP000789366"/>
    </source>
</evidence>
<feature type="non-terminal residue" evidence="1">
    <location>
        <position position="162"/>
    </location>
</feature>
<evidence type="ECO:0000313" key="1">
    <source>
        <dbReference type="EMBL" id="CAG8762480.1"/>
    </source>
</evidence>
<accession>A0ACA9QQD6</accession>